<name>A0A0E9TLS4_ANGAN</name>
<accession>A0A0E9TLS4</accession>
<reference evidence="1" key="2">
    <citation type="journal article" date="2015" name="Fish Shellfish Immunol.">
        <title>Early steps in the European eel (Anguilla anguilla)-Vibrio vulnificus interaction in the gills: Role of the RtxA13 toxin.</title>
        <authorList>
            <person name="Callol A."/>
            <person name="Pajuelo D."/>
            <person name="Ebbesson L."/>
            <person name="Teles M."/>
            <person name="MacKenzie S."/>
            <person name="Amaro C."/>
        </authorList>
    </citation>
    <scope>NUCLEOTIDE SEQUENCE</scope>
</reference>
<protein>
    <submittedName>
        <fullName evidence="1">Uncharacterized protein</fullName>
    </submittedName>
</protein>
<reference evidence="1" key="1">
    <citation type="submission" date="2014-11" db="EMBL/GenBank/DDBJ databases">
        <authorList>
            <person name="Amaro Gonzalez C."/>
        </authorList>
    </citation>
    <scope>NUCLEOTIDE SEQUENCE</scope>
</reference>
<evidence type="ECO:0000313" key="1">
    <source>
        <dbReference type="EMBL" id="JAH54556.1"/>
    </source>
</evidence>
<dbReference type="AlphaFoldDB" id="A0A0E9TLS4"/>
<organism evidence="1">
    <name type="scientific">Anguilla anguilla</name>
    <name type="common">European freshwater eel</name>
    <name type="synonym">Muraena anguilla</name>
    <dbReference type="NCBI Taxonomy" id="7936"/>
    <lineage>
        <taxon>Eukaryota</taxon>
        <taxon>Metazoa</taxon>
        <taxon>Chordata</taxon>
        <taxon>Craniata</taxon>
        <taxon>Vertebrata</taxon>
        <taxon>Euteleostomi</taxon>
        <taxon>Actinopterygii</taxon>
        <taxon>Neopterygii</taxon>
        <taxon>Teleostei</taxon>
        <taxon>Anguilliformes</taxon>
        <taxon>Anguillidae</taxon>
        <taxon>Anguilla</taxon>
    </lineage>
</organism>
<proteinExistence type="predicted"/>
<sequence>MKTRDLRSMNPTHTLHCRKEKSEQSLAEWILLRRAQVYFLHTTFTEEHWYQKHIPP</sequence>
<dbReference type="EMBL" id="GBXM01054021">
    <property type="protein sequence ID" value="JAH54556.1"/>
    <property type="molecule type" value="Transcribed_RNA"/>
</dbReference>